<feature type="compositionally biased region" description="Low complexity" evidence="4">
    <location>
        <begin position="2199"/>
        <end position="2213"/>
    </location>
</feature>
<feature type="domain" description="TOG" evidence="5">
    <location>
        <begin position="376"/>
        <end position="619"/>
    </location>
</feature>
<keyword evidence="3" id="KW-0206">Cytoskeleton</keyword>
<dbReference type="InterPro" id="IPR024395">
    <property type="entry name" value="CLASP_N_dom"/>
</dbReference>
<dbReference type="Proteomes" id="UP000751190">
    <property type="component" value="Unassembled WGS sequence"/>
</dbReference>
<feature type="domain" description="TOG" evidence="5">
    <location>
        <begin position="713"/>
        <end position="966"/>
    </location>
</feature>
<feature type="compositionally biased region" description="Basic and acidic residues" evidence="4">
    <location>
        <begin position="1714"/>
        <end position="1729"/>
    </location>
</feature>
<feature type="region of interest" description="Disordered" evidence="4">
    <location>
        <begin position="644"/>
        <end position="678"/>
    </location>
</feature>
<sequence>MAESPLREVRPNVAVPSPLAELTAKPALNVDSLPIGAPTPNPFDDRPNGKAVRKKRAAAGDAIVDAVAPVNFEDMPVGAKASQDMLDEYPPGFTPPEEGFNQVADLPLEKRLVSKRWQERKSAYDELAAEAGTSPETVRAAHEAGLAKMVADANPFAQERALELVVVLARGVVSADDASRLAGSVMSSLCEKAMPSRPNVKSRAIEAALLLVQAGAGLSVQAACVGMGSHKVPKVVLAALELLALQICEFGPSAVELRGLVKPLGALGEGHKDKAVRDAALTCLVELRARAGEAAVAPALKDLKPACVAEYERLCTERGAADGREAPARQVRGAASADTAAALAGGARAPRAAGAAAAAGSGCAPRAPHAEAAVDEEVAEVAVLSTLPKGWSTKLSSAKWQERKDALDTLLAPLARAPRVPRREFHEMSELLRTLKRVIGTDANVNVVGSAVRAAGLLARALGPDFARLAKEYVPLLLDKCAEKNKIVCDALYTALDLVAASGAAAPADVAEWAASGLASKTPAVRLAAAEWLRRCASAPAAAGGGLGAPAARAFVGALLKATDDGASEVRTAAYAAIAAALAAAPADARADALLAGLDGTKRKALDRALAAVGGVGTGAVVTNSSACHTRPAVARAASAGGSLLSATSRAPPAPLARSNGATAKPKPPGRAASAGAGLGAAPRALAADGGGGGGGGAGKRVSEADLELPDGALLGEADVEARVRELVPGADGILQRLRSTAWKERLDAVDALADALCAAEAPALARDGATVDGVVALLARSPGWKEPMVAVSARIAAAIGALARAAGASLERATIGKAAPPLAERLADAKQRAAAADALMAIAESSGVALIGALVCRGARGHKNPKVALEAAAWLRAAAYGFGPRGGGAGLARAHGVCELLAEALSHRDAKVREAGVGAAVAVQRVALAAGSVGVLKALEPLLAPAHAAALNGALERELAEPLPPPTHGAALADGAAGGAAGSNARTGERAGDARACVAVGTSAPTAGGAPLRPLAARVSFVSEVPAATLAEMGSAAWKARLKAVASARDALRALGDDVRVDPNLGALAELLRARLADSNRTVAASAAELCGELARAIGRPSLPHAKAWAPALLALLADARPAARDAASAALGAMVAELSFEPFLPHARTALSADAGRAHVLALLARFVPAVRVDACSPELRALLPAVFTALATDKGEARVHAHALACALCASLGADVAEGALAELRPAEAGVVAPILRALIAEADARAHVPGARDEAEQPTPATIAGARGAERTEPTSGCRGNSAADGRASAVADVAGAWADADDGVDADELAEAAADVAAARAPFLALVTPVEAPARPATAGARARTPTPAAGLAHAPRAAASGGARPATAGAPARARAPSDGGGVALTAGTAPASAALLACARGKDARAKKELRVRWVHAAEGVPSSEAVDQLREQFAAVAPGALVGQLFAADFREHLAALVLLERELDAATASAAAAGAPPGGVSGGAFGLNLDLLTRWLALRLGGSANAAVVLRCASLLDKLLAALGDEGYSLTELEARSLLPALCAQLGANAEATRVRFRGLVRGACAVVAPPTVGAQLVEDLSTSRNAKARVECAEMLAWLAKEHGLAAAAPSRSLALAVSLAAAPDKRLRAAAAHLLKAAHDADQLPEALCDRSLSAKLKLGHGPQTGFGASRAPAAIVGAALGTASAVARAEQVQPQPSAVDARTPKLEPPSPRREQHRAPAQPAPPAHAIASRGDERADSRAVDDALRVRRPSAALAISASPLLAPSSMAAARARAPPAQPAAAGGGDGSTLAALTCALYGHGAQDEAARIAALHELVEQMKHTAHAELRAHADSLFAAMLACLRASRPLPARARASAGDARRTPEWAGTSEEASPAGSAAAGESVRWRKHILNALQVVATMAGIVRALSDAAARDALATLLECLIDVHANEAEITAGAHMLKSLNMLVLQMLDELPRTRLATTLLALLADSAPGHGAAGAAEPADGGAVVSTPRAGSGHAHLCALVLKSLDKVTFVAAAAEAGSAHDADLDARAVLVAVVGFLRAHYALGSEAPSPAPSPKHSPTASPRRGGGSLGRRAREAARALAVQAMRVGGLTLDDAVRGMNGTDAFLLRRCLEVAPAQGDGGSSRAHAGTAASLRVGGAQLPAPPTSARARTRSAGTPTAIAEPPCTPLARALVDAVAHHSISAPPSSARLARSVANARTRPPVPQPRQPSLAGEHARDNSGISELATRAESSPLADASPAAAVTTAPAFAQPAASRAVRHGLFTADASDGPAGSPTPPALSPAAVLSPVVDTHDDATDDAAPHGSADAERTSVAHAADLTDSVDAVRLALASGASVVETARERVERIRELCARYPGALPARSEGAARHAEPALGGACASAVAPSPGELTGRCIQRLRALKSKYQLSDGADGSGPTGAIALGVEQPGALPRDADQDPPTPSHSAMTALRERLARINTRVRHENQ</sequence>
<feature type="region of interest" description="Disordered" evidence="4">
    <location>
        <begin position="961"/>
        <end position="988"/>
    </location>
</feature>
<keyword evidence="2" id="KW-0963">Cytoplasm</keyword>
<evidence type="ECO:0000259" key="5">
    <source>
        <dbReference type="SMART" id="SM01349"/>
    </source>
</evidence>
<dbReference type="GO" id="GO:0007051">
    <property type="term" value="P:spindle organization"/>
    <property type="evidence" value="ECO:0007669"/>
    <property type="project" value="InterPro"/>
</dbReference>
<organism evidence="6 7">
    <name type="scientific">Diacronema lutheri</name>
    <name type="common">Unicellular marine alga</name>
    <name type="synonym">Monochrysis lutheri</name>
    <dbReference type="NCBI Taxonomy" id="2081491"/>
    <lineage>
        <taxon>Eukaryota</taxon>
        <taxon>Haptista</taxon>
        <taxon>Haptophyta</taxon>
        <taxon>Pavlovophyceae</taxon>
        <taxon>Pavlovales</taxon>
        <taxon>Pavlovaceae</taxon>
        <taxon>Diacronema</taxon>
    </lineage>
</organism>
<dbReference type="GO" id="GO:0051010">
    <property type="term" value="F:microtubule plus-end binding"/>
    <property type="evidence" value="ECO:0007669"/>
    <property type="project" value="InterPro"/>
</dbReference>
<feature type="region of interest" description="Disordered" evidence="4">
    <location>
        <begin position="2063"/>
        <end position="2091"/>
    </location>
</feature>
<dbReference type="PANTHER" id="PTHR12609">
    <property type="entry name" value="MICROTUBULE ASSOCIATED PROTEIN XMAP215"/>
    <property type="match status" value="1"/>
</dbReference>
<dbReference type="InterPro" id="IPR011989">
    <property type="entry name" value="ARM-like"/>
</dbReference>
<dbReference type="Gene3D" id="1.25.10.10">
    <property type="entry name" value="Leucine-rich Repeat Variant"/>
    <property type="match status" value="5"/>
</dbReference>
<feature type="region of interest" description="Disordered" evidence="4">
    <location>
        <begin position="30"/>
        <end position="49"/>
    </location>
</feature>
<gene>
    <name evidence="6" type="ORF">KFE25_007537</name>
</gene>
<dbReference type="InterPro" id="IPR048491">
    <property type="entry name" value="XMAP215_CLASP_TOG"/>
</dbReference>
<feature type="region of interest" description="Disordered" evidence="4">
    <location>
        <begin position="2424"/>
        <end position="2463"/>
    </location>
</feature>
<reference evidence="6" key="1">
    <citation type="submission" date="2021-05" db="EMBL/GenBank/DDBJ databases">
        <title>The genome of the haptophyte Pavlova lutheri (Diacronema luteri, Pavlovales) - a model for lipid biosynthesis in eukaryotic algae.</title>
        <authorList>
            <person name="Hulatt C.J."/>
            <person name="Posewitz M.C."/>
        </authorList>
    </citation>
    <scope>NUCLEOTIDE SEQUENCE</scope>
    <source>
        <strain evidence="6">NIVA-4/92</strain>
    </source>
</reference>
<name>A0A8J5XRD2_DIALT</name>
<feature type="compositionally biased region" description="Low complexity" evidence="4">
    <location>
        <begin position="1879"/>
        <end position="1892"/>
    </location>
</feature>
<feature type="region of interest" description="Disordered" evidence="4">
    <location>
        <begin position="2282"/>
        <end position="2301"/>
    </location>
</feature>
<evidence type="ECO:0000313" key="6">
    <source>
        <dbReference type="EMBL" id="KAG8469019.1"/>
    </source>
</evidence>
<dbReference type="OMA" id="PITEHIV"/>
<keyword evidence="7" id="KW-1185">Reference proteome</keyword>
<feature type="region of interest" description="Disordered" evidence="4">
    <location>
        <begin position="1699"/>
        <end position="1753"/>
    </location>
</feature>
<feature type="region of interest" description="Disordered" evidence="4">
    <location>
        <begin position="2199"/>
        <end position="2237"/>
    </location>
</feature>
<feature type="region of interest" description="Disordered" evidence="4">
    <location>
        <begin position="1339"/>
        <end position="1386"/>
    </location>
</feature>
<dbReference type="Pfam" id="PF21041">
    <property type="entry name" value="XMAP215_CLASP_TOG"/>
    <property type="match status" value="1"/>
</dbReference>
<dbReference type="InterPro" id="IPR045110">
    <property type="entry name" value="XMAP215"/>
</dbReference>
<dbReference type="OrthoDB" id="205662at2759"/>
<feature type="compositionally biased region" description="Basic and acidic residues" evidence="4">
    <location>
        <begin position="1744"/>
        <end position="1753"/>
    </location>
</feature>
<feature type="domain" description="TOG" evidence="5">
    <location>
        <begin position="1015"/>
        <end position="1248"/>
    </location>
</feature>
<dbReference type="InterPro" id="IPR034085">
    <property type="entry name" value="TOG"/>
</dbReference>
<dbReference type="SUPFAM" id="SSF48371">
    <property type="entry name" value="ARM repeat"/>
    <property type="match status" value="2"/>
</dbReference>
<evidence type="ECO:0000256" key="1">
    <source>
        <dbReference type="ARBA" id="ARBA00004245"/>
    </source>
</evidence>
<feature type="region of interest" description="Disordered" evidence="4">
    <location>
        <begin position="2154"/>
        <end position="2180"/>
    </location>
</feature>
<comment type="caution">
    <text evidence="6">The sequence shown here is derived from an EMBL/GenBank/DDBJ whole genome shotgun (WGS) entry which is preliminary data.</text>
</comment>
<evidence type="ECO:0000256" key="3">
    <source>
        <dbReference type="ARBA" id="ARBA00023212"/>
    </source>
</evidence>
<dbReference type="GO" id="GO:0046785">
    <property type="term" value="P:microtubule polymerization"/>
    <property type="evidence" value="ECO:0007669"/>
    <property type="project" value="InterPro"/>
</dbReference>
<dbReference type="EMBL" id="JAGTXO010000003">
    <property type="protein sequence ID" value="KAG8469019.1"/>
    <property type="molecule type" value="Genomic_DNA"/>
</dbReference>
<dbReference type="GO" id="GO:0061863">
    <property type="term" value="F:microtubule plus end polymerase"/>
    <property type="evidence" value="ECO:0007669"/>
    <property type="project" value="InterPro"/>
</dbReference>
<dbReference type="GO" id="GO:0030951">
    <property type="term" value="P:establishment or maintenance of microtubule cytoskeleton polarity"/>
    <property type="evidence" value="ECO:0007669"/>
    <property type="project" value="InterPro"/>
</dbReference>
<dbReference type="SMART" id="SM01349">
    <property type="entry name" value="TOG"/>
    <property type="match status" value="5"/>
</dbReference>
<protein>
    <recommendedName>
        <fullName evidence="5">TOG domain-containing protein</fullName>
    </recommendedName>
</protein>
<feature type="domain" description="TOG" evidence="5">
    <location>
        <begin position="1432"/>
        <end position="1684"/>
    </location>
</feature>
<comment type="subcellular location">
    <subcellularLocation>
        <location evidence="1">Cytoplasm</location>
        <location evidence="1">Cytoskeleton</location>
    </subcellularLocation>
</comment>
<accession>A0A8J5XRD2</accession>
<feature type="domain" description="TOG" evidence="5">
    <location>
        <begin position="92"/>
        <end position="328"/>
    </location>
</feature>
<dbReference type="GO" id="GO:0005856">
    <property type="term" value="C:cytoskeleton"/>
    <property type="evidence" value="ECO:0007669"/>
    <property type="project" value="UniProtKB-SubCell"/>
</dbReference>
<dbReference type="Pfam" id="PF12348">
    <property type="entry name" value="CLASP_N"/>
    <property type="match status" value="1"/>
</dbReference>
<evidence type="ECO:0000256" key="4">
    <source>
        <dbReference type="SAM" id="MobiDB-lite"/>
    </source>
</evidence>
<feature type="region of interest" description="Disordered" evidence="4">
    <location>
        <begin position="1252"/>
        <end position="1288"/>
    </location>
</feature>
<evidence type="ECO:0000313" key="7">
    <source>
        <dbReference type="Proteomes" id="UP000751190"/>
    </source>
</evidence>
<dbReference type="InterPro" id="IPR016024">
    <property type="entry name" value="ARM-type_fold"/>
</dbReference>
<evidence type="ECO:0000256" key="2">
    <source>
        <dbReference type="ARBA" id="ARBA00022490"/>
    </source>
</evidence>
<dbReference type="Pfam" id="PF21040">
    <property type="entry name" value="CEP104-like_TOG"/>
    <property type="match status" value="1"/>
</dbReference>
<feature type="region of interest" description="Disordered" evidence="4">
    <location>
        <begin position="1866"/>
        <end position="1892"/>
    </location>
</feature>
<proteinExistence type="predicted"/>